<protein>
    <submittedName>
        <fullName evidence="1">Uncharacterized protein</fullName>
    </submittedName>
</protein>
<evidence type="ECO:0000313" key="2">
    <source>
        <dbReference type="Proteomes" id="UP000561417"/>
    </source>
</evidence>
<proteinExistence type="predicted"/>
<dbReference type="Proteomes" id="UP000561417">
    <property type="component" value="Unassembled WGS sequence"/>
</dbReference>
<dbReference type="AlphaFoldDB" id="A0A840NTH0"/>
<organism evidence="1 2">
    <name type="scientific">Bartonella callosciuri</name>
    <dbReference type="NCBI Taxonomy" id="686223"/>
    <lineage>
        <taxon>Bacteria</taxon>
        <taxon>Pseudomonadati</taxon>
        <taxon>Pseudomonadota</taxon>
        <taxon>Alphaproteobacteria</taxon>
        <taxon>Hyphomicrobiales</taxon>
        <taxon>Bartonellaceae</taxon>
        <taxon>Bartonella</taxon>
    </lineage>
</organism>
<evidence type="ECO:0000313" key="1">
    <source>
        <dbReference type="EMBL" id="MBB5073688.1"/>
    </source>
</evidence>
<accession>A0A840NTH0</accession>
<gene>
    <name evidence="1" type="ORF">HNQ69_000814</name>
</gene>
<sequence length="36" mass="4130">MNRYQLKTFVMTNRLFTLPDGKLIQKIVVSDGLDCA</sequence>
<comment type="caution">
    <text evidence="1">The sequence shown here is derived from an EMBL/GenBank/DDBJ whole genome shotgun (WGS) entry which is preliminary data.</text>
</comment>
<keyword evidence="2" id="KW-1185">Reference proteome</keyword>
<dbReference type="EMBL" id="JACHIM010000003">
    <property type="protein sequence ID" value="MBB5073688.1"/>
    <property type="molecule type" value="Genomic_DNA"/>
</dbReference>
<reference evidence="1 2" key="1">
    <citation type="submission" date="2020-08" db="EMBL/GenBank/DDBJ databases">
        <title>Genomic Encyclopedia of Type Strains, Phase IV (KMG-IV): sequencing the most valuable type-strain genomes for metagenomic binning, comparative biology and taxonomic classification.</title>
        <authorList>
            <person name="Goeker M."/>
        </authorList>
    </citation>
    <scope>NUCLEOTIDE SEQUENCE [LARGE SCALE GENOMIC DNA]</scope>
    <source>
        <strain evidence="1 2">DSM 28538</strain>
    </source>
</reference>
<name>A0A840NTH0_9HYPH</name>